<keyword evidence="1" id="KW-0732">Signal</keyword>
<dbReference type="OrthoDB" id="8239475at2"/>
<sequence length="107" mass="11267">MKIAAVILSLAVSGVVLSSPLAPASASKMNGKCCQSSDGGRSAAYIRQMNRRAIPHTCSAYAASCIRDSADRSDRVQMCTAARTECMKTGVHVGPYSGRHYAGMARI</sequence>
<comment type="caution">
    <text evidence="2">The sequence shown here is derived from an EMBL/GenBank/DDBJ whole genome shotgun (WGS) entry which is preliminary data.</text>
</comment>
<feature type="chain" id="PRO_5006442451" evidence="1">
    <location>
        <begin position="19"/>
        <end position="107"/>
    </location>
</feature>
<dbReference type="Proteomes" id="UP000050863">
    <property type="component" value="Unassembled WGS sequence"/>
</dbReference>
<evidence type="ECO:0000256" key="1">
    <source>
        <dbReference type="SAM" id="SignalP"/>
    </source>
</evidence>
<dbReference type="RefSeq" id="WP_057838830.1">
    <property type="nucleotide sequence ID" value="NZ_LLXZ01000177.1"/>
</dbReference>
<proteinExistence type="predicted"/>
<protein>
    <submittedName>
        <fullName evidence="2">Uncharacterized protein</fullName>
    </submittedName>
</protein>
<evidence type="ECO:0000313" key="3">
    <source>
        <dbReference type="Proteomes" id="UP000050863"/>
    </source>
</evidence>
<accession>A0A0R3KWK4</accession>
<dbReference type="AlphaFoldDB" id="A0A0R3KWK4"/>
<name>A0A0R3KWK4_9BRAD</name>
<reference evidence="2 3" key="1">
    <citation type="submission" date="2014-03" db="EMBL/GenBank/DDBJ databases">
        <title>Bradyrhizobium valentinum sp. nov., isolated from effective nodules of Lupinus mariae-josephae, a lupine endemic of basic-lime soils in Eastern Spain.</title>
        <authorList>
            <person name="Duran D."/>
            <person name="Rey L."/>
            <person name="Navarro A."/>
            <person name="Busquets A."/>
            <person name="Imperial J."/>
            <person name="Ruiz-Argueso T."/>
        </authorList>
    </citation>
    <scope>NUCLEOTIDE SEQUENCE [LARGE SCALE GENOMIC DNA]</scope>
    <source>
        <strain evidence="2 3">PAC68</strain>
    </source>
</reference>
<organism evidence="2 3">
    <name type="scientific">Bradyrhizobium jicamae</name>
    <dbReference type="NCBI Taxonomy" id="280332"/>
    <lineage>
        <taxon>Bacteria</taxon>
        <taxon>Pseudomonadati</taxon>
        <taxon>Pseudomonadota</taxon>
        <taxon>Alphaproteobacteria</taxon>
        <taxon>Hyphomicrobiales</taxon>
        <taxon>Nitrobacteraceae</taxon>
        <taxon>Bradyrhizobium</taxon>
    </lineage>
</organism>
<evidence type="ECO:0000313" key="2">
    <source>
        <dbReference type="EMBL" id="KRQ99674.1"/>
    </source>
</evidence>
<feature type="signal peptide" evidence="1">
    <location>
        <begin position="1"/>
        <end position="18"/>
    </location>
</feature>
<gene>
    <name evidence="2" type="ORF">CQ12_17075</name>
</gene>
<dbReference type="EMBL" id="LLXZ01000177">
    <property type="protein sequence ID" value="KRQ99674.1"/>
    <property type="molecule type" value="Genomic_DNA"/>
</dbReference>
<keyword evidence="3" id="KW-1185">Reference proteome</keyword>